<name>A0A2A5T4I0_9GAMM</name>
<dbReference type="EMBL" id="NBYY01000011">
    <property type="protein sequence ID" value="PCS23051.1"/>
    <property type="molecule type" value="Genomic_DNA"/>
</dbReference>
<dbReference type="Proteomes" id="UP000219020">
    <property type="component" value="Unassembled WGS sequence"/>
</dbReference>
<proteinExistence type="predicted"/>
<organism evidence="2 3">
    <name type="scientific">Candidatus Enterovibrio escicola</name>
    <dbReference type="NCBI Taxonomy" id="1927127"/>
    <lineage>
        <taxon>Bacteria</taxon>
        <taxon>Pseudomonadati</taxon>
        <taxon>Pseudomonadota</taxon>
        <taxon>Gammaproteobacteria</taxon>
        <taxon>Vibrionales</taxon>
        <taxon>Vibrionaceae</taxon>
        <taxon>Enterovibrio</taxon>
    </lineage>
</organism>
<feature type="transmembrane region" description="Helical" evidence="1">
    <location>
        <begin position="12"/>
        <end position="29"/>
    </location>
</feature>
<accession>A0A2A5T4I0</accession>
<comment type="caution">
    <text evidence="2">The sequence shown here is derived from an EMBL/GenBank/DDBJ whole genome shotgun (WGS) entry which is preliminary data.</text>
</comment>
<keyword evidence="1" id="KW-0472">Membrane</keyword>
<evidence type="ECO:0000313" key="3">
    <source>
        <dbReference type="Proteomes" id="UP000219020"/>
    </source>
</evidence>
<gene>
    <name evidence="2" type="ORF">BTN49_1039</name>
</gene>
<evidence type="ECO:0000313" key="2">
    <source>
        <dbReference type="EMBL" id="PCS23051.1"/>
    </source>
</evidence>
<keyword evidence="3" id="KW-1185">Reference proteome</keyword>
<reference evidence="3" key="1">
    <citation type="submission" date="2017-04" db="EMBL/GenBank/DDBJ databases">
        <title>Genome evolution of the luminous symbionts of deep sea anglerfish.</title>
        <authorList>
            <person name="Hendry T.A."/>
        </authorList>
    </citation>
    <scope>NUCLEOTIDE SEQUENCE [LARGE SCALE GENOMIC DNA]</scope>
</reference>
<keyword evidence="1" id="KW-1133">Transmembrane helix</keyword>
<protein>
    <submittedName>
        <fullName evidence="2">Uncharacterized protein</fullName>
    </submittedName>
</protein>
<keyword evidence="1" id="KW-0812">Transmembrane</keyword>
<sequence>MTILATKSFDPTTLLGVFLDFGIVSIFVVDGLSGAWQQFDQTNYVIDANCPT</sequence>
<evidence type="ECO:0000256" key="1">
    <source>
        <dbReference type="SAM" id="Phobius"/>
    </source>
</evidence>
<dbReference type="AlphaFoldDB" id="A0A2A5T4I0"/>